<dbReference type="CDD" id="cd00130">
    <property type="entry name" value="PAS"/>
    <property type="match status" value="3"/>
</dbReference>
<evidence type="ECO:0000259" key="9">
    <source>
        <dbReference type="PROSITE" id="PS50109"/>
    </source>
</evidence>
<dbReference type="SUPFAM" id="SSF55874">
    <property type="entry name" value="ATPase domain of HSP90 chaperone/DNA topoisomerase II/histidine kinase"/>
    <property type="match status" value="1"/>
</dbReference>
<feature type="domain" description="PAS" evidence="10">
    <location>
        <begin position="397"/>
        <end position="454"/>
    </location>
</feature>
<keyword evidence="3" id="KW-0597">Phosphoprotein</keyword>
<organism evidence="12 13">
    <name type="scientific">Paenibacillus mucilaginosus (strain KNP414)</name>
    <dbReference type="NCBI Taxonomy" id="1036673"/>
    <lineage>
        <taxon>Bacteria</taxon>
        <taxon>Bacillati</taxon>
        <taxon>Bacillota</taxon>
        <taxon>Bacilli</taxon>
        <taxon>Bacillales</taxon>
        <taxon>Paenibacillaceae</taxon>
        <taxon>Paenibacillus</taxon>
    </lineage>
</organism>
<dbReference type="SMART" id="SM00388">
    <property type="entry name" value="HisKA"/>
    <property type="match status" value="1"/>
</dbReference>
<name>F8FRB1_PAEMK</name>
<keyword evidence="4" id="KW-0808">Transferase</keyword>
<accession>F8FRB1</accession>
<evidence type="ECO:0000256" key="8">
    <source>
        <dbReference type="ARBA" id="ARBA00023012"/>
    </source>
</evidence>
<evidence type="ECO:0000256" key="6">
    <source>
        <dbReference type="ARBA" id="ARBA00022777"/>
    </source>
</evidence>
<keyword evidence="8" id="KW-0902">Two-component regulatory system</keyword>
<dbReference type="Pfam" id="PF13188">
    <property type="entry name" value="PAS_8"/>
    <property type="match status" value="1"/>
</dbReference>
<evidence type="ECO:0000313" key="12">
    <source>
        <dbReference type="EMBL" id="AEI39361.1"/>
    </source>
</evidence>
<dbReference type="SMART" id="SM00091">
    <property type="entry name" value="PAS"/>
    <property type="match status" value="3"/>
</dbReference>
<reference evidence="12 13" key="2">
    <citation type="journal article" date="2013" name="Genome Announc.">
        <title>Genome Sequence of Growth-Improving Paenibacillus mucilaginosus Strain KNP414.</title>
        <authorList>
            <person name="Lu J.J."/>
            <person name="Wang J.F."/>
            <person name="Hu X.F."/>
        </authorList>
    </citation>
    <scope>NUCLEOTIDE SEQUENCE [LARGE SCALE GENOMIC DNA]</scope>
    <source>
        <strain evidence="12 13">KNP414</strain>
    </source>
</reference>
<dbReference type="CDD" id="cd00075">
    <property type="entry name" value="HATPase"/>
    <property type="match status" value="1"/>
</dbReference>
<dbReference type="Gene3D" id="3.30.565.10">
    <property type="entry name" value="Histidine kinase-like ATPase, C-terminal domain"/>
    <property type="match status" value="1"/>
</dbReference>
<dbReference type="SMART" id="SM00086">
    <property type="entry name" value="PAC"/>
    <property type="match status" value="3"/>
</dbReference>
<feature type="domain" description="Histidine kinase" evidence="9">
    <location>
        <begin position="521"/>
        <end position="731"/>
    </location>
</feature>
<dbReference type="Pfam" id="PF00989">
    <property type="entry name" value="PAS"/>
    <property type="match status" value="1"/>
</dbReference>
<dbReference type="InterPro" id="IPR036097">
    <property type="entry name" value="HisK_dim/P_sf"/>
</dbReference>
<dbReference type="GO" id="GO:0006355">
    <property type="term" value="P:regulation of DNA-templated transcription"/>
    <property type="evidence" value="ECO:0007669"/>
    <property type="project" value="InterPro"/>
</dbReference>
<dbReference type="AlphaFoldDB" id="F8FRB1"/>
<protein>
    <recommendedName>
        <fullName evidence="2">histidine kinase</fullName>
        <ecNumber evidence="2">2.7.13.3</ecNumber>
    </recommendedName>
</protein>
<dbReference type="HOGENOM" id="CLU_000445_114_15_9"/>
<evidence type="ECO:0000259" key="11">
    <source>
        <dbReference type="PROSITE" id="PS50113"/>
    </source>
</evidence>
<dbReference type="PANTHER" id="PTHR43065:SF10">
    <property type="entry name" value="PEROXIDE STRESS-ACTIVATED HISTIDINE KINASE MAK3"/>
    <property type="match status" value="1"/>
</dbReference>
<dbReference type="InterPro" id="IPR003661">
    <property type="entry name" value="HisK_dim/P_dom"/>
</dbReference>
<dbReference type="Pfam" id="PF08447">
    <property type="entry name" value="PAS_3"/>
    <property type="match status" value="2"/>
</dbReference>
<dbReference type="InterPro" id="IPR000014">
    <property type="entry name" value="PAS"/>
</dbReference>
<evidence type="ECO:0000256" key="7">
    <source>
        <dbReference type="ARBA" id="ARBA00022840"/>
    </source>
</evidence>
<evidence type="ECO:0000259" key="10">
    <source>
        <dbReference type="PROSITE" id="PS50112"/>
    </source>
</evidence>
<evidence type="ECO:0000256" key="1">
    <source>
        <dbReference type="ARBA" id="ARBA00000085"/>
    </source>
</evidence>
<keyword evidence="5" id="KW-0547">Nucleotide-binding</keyword>
<dbReference type="KEGG" id="pms:KNP414_00771"/>
<dbReference type="GO" id="GO:0005524">
    <property type="term" value="F:ATP binding"/>
    <property type="evidence" value="ECO:0007669"/>
    <property type="project" value="UniProtKB-KW"/>
</dbReference>
<keyword evidence="6 12" id="KW-0418">Kinase</keyword>
<evidence type="ECO:0000313" key="13">
    <source>
        <dbReference type="Proteomes" id="UP000006620"/>
    </source>
</evidence>
<dbReference type="EC" id="2.7.13.3" evidence="2"/>
<reference evidence="13" key="1">
    <citation type="submission" date="2011-06" db="EMBL/GenBank/DDBJ databases">
        <title>Complete genome sequence of Paenibacillus mucilaginosus KNP414.</title>
        <authorList>
            <person name="Wang J."/>
            <person name="Hu S."/>
            <person name="Hu X."/>
            <person name="Zhang B."/>
            <person name="Dong D."/>
            <person name="Zhang S."/>
            <person name="Zhao K."/>
            <person name="Wu D."/>
        </authorList>
    </citation>
    <scope>NUCLEOTIDE SEQUENCE [LARGE SCALE GENOMIC DNA]</scope>
    <source>
        <strain evidence="13">KNP414</strain>
    </source>
</reference>
<evidence type="ECO:0000256" key="4">
    <source>
        <dbReference type="ARBA" id="ARBA00022679"/>
    </source>
</evidence>
<evidence type="ECO:0000256" key="2">
    <source>
        <dbReference type="ARBA" id="ARBA00012438"/>
    </source>
</evidence>
<dbReference type="Gene3D" id="3.30.450.20">
    <property type="entry name" value="PAS domain"/>
    <property type="match status" value="4"/>
</dbReference>
<dbReference type="PROSITE" id="PS50109">
    <property type="entry name" value="HIS_KIN"/>
    <property type="match status" value="1"/>
</dbReference>
<dbReference type="Gene3D" id="2.10.70.100">
    <property type="match status" value="1"/>
</dbReference>
<dbReference type="SUPFAM" id="SSF55785">
    <property type="entry name" value="PYP-like sensor domain (PAS domain)"/>
    <property type="match status" value="4"/>
</dbReference>
<comment type="catalytic activity">
    <reaction evidence="1">
        <text>ATP + protein L-histidine = ADP + protein N-phospho-L-histidine.</text>
        <dbReference type="EC" id="2.7.13.3"/>
    </reaction>
</comment>
<dbReference type="Pfam" id="PF02518">
    <property type="entry name" value="HATPase_c"/>
    <property type="match status" value="1"/>
</dbReference>
<dbReference type="InterPro" id="IPR005467">
    <property type="entry name" value="His_kinase_dom"/>
</dbReference>
<dbReference type="PROSITE" id="PS50112">
    <property type="entry name" value="PAS"/>
    <property type="match status" value="2"/>
</dbReference>
<feature type="domain" description="PAS" evidence="10">
    <location>
        <begin position="171"/>
        <end position="192"/>
    </location>
</feature>
<dbReference type="GO" id="GO:0000155">
    <property type="term" value="F:phosphorelay sensor kinase activity"/>
    <property type="evidence" value="ECO:0007669"/>
    <property type="project" value="InterPro"/>
</dbReference>
<dbReference type="Pfam" id="PF00512">
    <property type="entry name" value="HisKA"/>
    <property type="match status" value="1"/>
</dbReference>
<dbReference type="Gene3D" id="1.10.287.130">
    <property type="match status" value="1"/>
</dbReference>
<feature type="domain" description="PAC" evidence="11">
    <location>
        <begin position="457"/>
        <end position="508"/>
    </location>
</feature>
<evidence type="ECO:0000256" key="3">
    <source>
        <dbReference type="ARBA" id="ARBA00022553"/>
    </source>
</evidence>
<dbReference type="InterPro" id="IPR004358">
    <property type="entry name" value="Sig_transdc_His_kin-like_C"/>
</dbReference>
<feature type="domain" description="PAC" evidence="11">
    <location>
        <begin position="331"/>
        <end position="383"/>
    </location>
</feature>
<dbReference type="NCBIfam" id="TIGR00229">
    <property type="entry name" value="sensory_box"/>
    <property type="match status" value="2"/>
</dbReference>
<dbReference type="InterPro" id="IPR036890">
    <property type="entry name" value="HATPase_C_sf"/>
</dbReference>
<dbReference type="InterPro" id="IPR001610">
    <property type="entry name" value="PAC"/>
</dbReference>
<dbReference type="InterPro" id="IPR035965">
    <property type="entry name" value="PAS-like_dom_sf"/>
</dbReference>
<evidence type="ECO:0000256" key="5">
    <source>
        <dbReference type="ARBA" id="ARBA00022741"/>
    </source>
</evidence>
<dbReference type="EMBL" id="CP002869">
    <property type="protein sequence ID" value="AEI39361.1"/>
    <property type="molecule type" value="Genomic_DNA"/>
</dbReference>
<dbReference type="InterPro" id="IPR000700">
    <property type="entry name" value="PAS-assoc_C"/>
</dbReference>
<keyword evidence="7" id="KW-0067">ATP-binding</keyword>
<dbReference type="InterPro" id="IPR013655">
    <property type="entry name" value="PAS_fold_3"/>
</dbReference>
<sequence>MEMQSLFERVFTQLSSGAALLTGDGKFVRANKAFCALLGYPEGGLQGVWEAEVTAGGEEAAARQPGAWAPDSLTPSCTMEKRYLHRLGHQVCLSVQQTLLTQAAELPEGFEAGSGSVYLLEAREVKALPSAGPSACASELHHLISGYSRDIIAYGVNGILEYVSPASLHGLLGYTPEEIAGVHVTELVHPDDCRKLHRENFRDSVLINCRLRHKKGRYIPFEVAVNRMPTAIDGFHKDVYIGRDMTESERVQRALRTSERRLAQTQELARIGGWEGDLAAGEVILSPELLRILDRPFSFRPSFRGLVNLLHPEDRSHAIGSLRKTLEGAAFHFEGRVLNRDGSVKYIRAQGTAAAWEEGSPPRLQGTVQDVSGQKLMLQMLEESVDRYTSLKRYNLDGIVSLNVSGIITSANPAAERITGYSTLELIGMHFKDLLHESEHDRVQSVFPRIMNAETLEASEIRIRHRTGRTLHLLVTPAPIFVSRKQVGCYILAKDITEQKRKDELLLKSEKLSIAGQLAAGVAHEIRNPLTALKGFVQLMGRGCGSADLYLRIMAEELERIESIISELLMLAKPQALRMKDCDLGTLVQEVVLLLGTQASLQNIEIDLQRPAGSGPWIRGNSNQIKQVFINLLKNAMEAMPRGGVIRVGVEETGETDAAPLSLVRIIDQGGGIAEEQLRVLGEPFYSTKEAGTGLGLMVSHKIVEHHGGSIRITSEMGVGTSIEVVLPAAAGA</sequence>
<dbReference type="SUPFAM" id="SSF47384">
    <property type="entry name" value="Homodimeric domain of signal transducing histidine kinase"/>
    <property type="match status" value="1"/>
</dbReference>
<dbReference type="Proteomes" id="UP000006620">
    <property type="component" value="Chromosome"/>
</dbReference>
<proteinExistence type="predicted"/>
<dbReference type="PROSITE" id="PS50113">
    <property type="entry name" value="PAC"/>
    <property type="match status" value="2"/>
</dbReference>
<dbReference type="PRINTS" id="PR00344">
    <property type="entry name" value="BCTRLSENSOR"/>
</dbReference>
<dbReference type="CDD" id="cd00082">
    <property type="entry name" value="HisKA"/>
    <property type="match status" value="1"/>
</dbReference>
<dbReference type="PATRIC" id="fig|1036673.3.peg.680"/>
<dbReference type="PANTHER" id="PTHR43065">
    <property type="entry name" value="SENSOR HISTIDINE KINASE"/>
    <property type="match status" value="1"/>
</dbReference>
<dbReference type="SMART" id="SM00387">
    <property type="entry name" value="HATPase_c"/>
    <property type="match status" value="1"/>
</dbReference>
<dbReference type="InterPro" id="IPR013767">
    <property type="entry name" value="PAS_fold"/>
</dbReference>
<dbReference type="InterPro" id="IPR003594">
    <property type="entry name" value="HATPase_dom"/>
</dbReference>
<gene>
    <name evidence="12" type="ordered locus">KNP414_00771</name>
</gene>